<sequence length="702" mass="75993">MTHRTQLDWNARVLDENDPADRIELDRLRQDPVIEFLDRLDEQRDGLSRLTPPPPQELIDEPMRWIHYPWRRTVVATLGPRSFRRLRLDRNRNKITAEEQDRLAETTIGIVGLSVGHAIAYALALDGVCGALRLADFDEIELSNLNRIPATLLDLGLSKPVVAARRIAELDPYLAVTIDDRGVTAETADSFIDGVDLLIEECDSLDVKILVRERARALGVPVIMETSDRGLLDVERFDLEPERPLFHGLLGDVQSSALANLSTHDKVPYVLALLGAEDISARMAASMIEVDRTTTTWPQLGSEVGLGGASVAGAVRRFGLGQRLDSGRVRIHIDEHLDLLAPPTIPAEPTAQNRSSDGQPEFDSPRSAIVHAATRAPSGGNVQPWTVTTTRGSVRLALDRDRTSGLDVAYRGSHVALGAALYNARSAAAYHGVLGDVTVEALGDSVDIVVELGAGTDPGLAKNYHALLSRSTNRTVGSPREVNPEVLADLAAASVLEGVRVALITDRSSIQQIAEIIAESDRIRYLTKSLHTEMISELRWPGQPDPDTGIEVAALALDSTDLVKLDVSRRSDVMELLGDWDAGIALGEDSYDRVVSSSAVAVSIVDGNAATDFVRGGAGTQRLWIAAESHGLAVHPSSPVFLYAQSPSEFEQLSARYAGALAGLRQRFARIVGIDVDESIALVLRLSHTDAAAVTSRRRTGA</sequence>
<dbReference type="InterPro" id="IPR045886">
    <property type="entry name" value="ThiF/MoeB/HesA"/>
</dbReference>
<dbReference type="SUPFAM" id="SSF69572">
    <property type="entry name" value="Activating enzymes of the ubiquitin-like proteins"/>
    <property type="match status" value="1"/>
</dbReference>
<name>A0ABZ2PGT6_9NOCA</name>
<protein>
    <submittedName>
        <fullName evidence="3">Rv1355c family protein</fullName>
    </submittedName>
</protein>
<dbReference type="EMBL" id="CP147846">
    <property type="protein sequence ID" value="WXG68343.1"/>
    <property type="molecule type" value="Genomic_DNA"/>
</dbReference>
<dbReference type="InterPro" id="IPR000415">
    <property type="entry name" value="Nitroreductase-like"/>
</dbReference>
<dbReference type="InterPro" id="IPR035985">
    <property type="entry name" value="Ubiquitin-activating_enz"/>
</dbReference>
<feature type="region of interest" description="Disordered" evidence="1">
    <location>
        <begin position="342"/>
        <end position="364"/>
    </location>
</feature>
<evidence type="ECO:0000256" key="1">
    <source>
        <dbReference type="SAM" id="MobiDB-lite"/>
    </source>
</evidence>
<dbReference type="PANTHER" id="PTHR43267">
    <property type="entry name" value="TRNA THREONYLCARBAMOYLADENOSINE DEHYDRATASE"/>
    <property type="match status" value="1"/>
</dbReference>
<dbReference type="SUPFAM" id="SSF55469">
    <property type="entry name" value="FMN-dependent nitroreductase-like"/>
    <property type="match status" value="2"/>
</dbReference>
<dbReference type="RefSeq" id="WP_338888492.1">
    <property type="nucleotide sequence ID" value="NZ_CP147846.1"/>
</dbReference>
<feature type="domain" description="THIF-type NAD/FAD binding fold" evidence="2">
    <location>
        <begin position="89"/>
        <end position="226"/>
    </location>
</feature>
<evidence type="ECO:0000259" key="2">
    <source>
        <dbReference type="Pfam" id="PF00899"/>
    </source>
</evidence>
<dbReference type="PANTHER" id="PTHR43267:SF3">
    <property type="entry name" value="THIF PROTEIN"/>
    <property type="match status" value="1"/>
</dbReference>
<gene>
    <name evidence="3" type="ORF">WDS16_24635</name>
</gene>
<accession>A0ABZ2PGT6</accession>
<dbReference type="Gene3D" id="3.40.109.10">
    <property type="entry name" value="NADH Oxidase"/>
    <property type="match status" value="1"/>
</dbReference>
<dbReference type="Pfam" id="PF00899">
    <property type="entry name" value="ThiF"/>
    <property type="match status" value="1"/>
</dbReference>
<dbReference type="InterPro" id="IPR000594">
    <property type="entry name" value="ThiF_NAD_FAD-bd"/>
</dbReference>
<keyword evidence="4" id="KW-1185">Reference proteome</keyword>
<dbReference type="Gene3D" id="3.40.50.720">
    <property type="entry name" value="NAD(P)-binding Rossmann-like Domain"/>
    <property type="match status" value="1"/>
</dbReference>
<dbReference type="NCBIfam" id="NF005901">
    <property type="entry name" value="PRK07877.1"/>
    <property type="match status" value="1"/>
</dbReference>
<dbReference type="Proteomes" id="UP001432000">
    <property type="component" value="Chromosome"/>
</dbReference>
<proteinExistence type="predicted"/>
<dbReference type="CDD" id="cd01483">
    <property type="entry name" value="E1_enzyme_family"/>
    <property type="match status" value="1"/>
</dbReference>
<reference evidence="3 4" key="1">
    <citation type="submission" date="2024-03" db="EMBL/GenBank/DDBJ databases">
        <title>Natural products discovery in diverse microorganisms through a two-stage MS feature dereplication strategy.</title>
        <authorList>
            <person name="Zhang R."/>
        </authorList>
    </citation>
    <scope>NUCLEOTIDE SEQUENCE [LARGE SCALE GENOMIC DNA]</scope>
    <source>
        <strain evidence="3 4">18930</strain>
    </source>
</reference>
<organism evidence="3 4">
    <name type="scientific">Rhodococcus sovatensis</name>
    <dbReference type="NCBI Taxonomy" id="1805840"/>
    <lineage>
        <taxon>Bacteria</taxon>
        <taxon>Bacillati</taxon>
        <taxon>Actinomycetota</taxon>
        <taxon>Actinomycetes</taxon>
        <taxon>Mycobacteriales</taxon>
        <taxon>Nocardiaceae</taxon>
        <taxon>Rhodococcus</taxon>
    </lineage>
</organism>
<evidence type="ECO:0000313" key="4">
    <source>
        <dbReference type="Proteomes" id="UP001432000"/>
    </source>
</evidence>
<evidence type="ECO:0000313" key="3">
    <source>
        <dbReference type="EMBL" id="WXG68343.1"/>
    </source>
</evidence>